<dbReference type="EMBL" id="JBFTWV010000210">
    <property type="protein sequence ID" value="KAL2783818.1"/>
    <property type="molecule type" value="Genomic_DNA"/>
</dbReference>
<comment type="caution">
    <text evidence="1">The sequence shown here is derived from an EMBL/GenBank/DDBJ whole genome shotgun (WGS) entry which is preliminary data.</text>
</comment>
<gene>
    <name evidence="1" type="ORF">BJX66DRAFT_317871</name>
</gene>
<dbReference type="Proteomes" id="UP001610563">
    <property type="component" value="Unassembled WGS sequence"/>
</dbReference>
<evidence type="ECO:0000313" key="2">
    <source>
        <dbReference type="Proteomes" id="UP001610563"/>
    </source>
</evidence>
<evidence type="ECO:0000313" key="1">
    <source>
        <dbReference type="EMBL" id="KAL2783818.1"/>
    </source>
</evidence>
<reference evidence="1 2" key="1">
    <citation type="submission" date="2024-07" db="EMBL/GenBank/DDBJ databases">
        <title>Section-level genome sequencing and comparative genomics of Aspergillus sections Usti and Cavernicolus.</title>
        <authorList>
            <consortium name="Lawrence Berkeley National Laboratory"/>
            <person name="Nybo J.L."/>
            <person name="Vesth T.C."/>
            <person name="Theobald S."/>
            <person name="Frisvad J.C."/>
            <person name="Larsen T.O."/>
            <person name="Kjaerboelling I."/>
            <person name="Rothschild-Mancinelli K."/>
            <person name="Lyhne E.K."/>
            <person name="Kogle M.E."/>
            <person name="Barry K."/>
            <person name="Clum A."/>
            <person name="Na H."/>
            <person name="Ledsgaard L."/>
            <person name="Lin J."/>
            <person name="Lipzen A."/>
            <person name="Kuo A."/>
            <person name="Riley R."/>
            <person name="Mondo S."/>
            <person name="Labutti K."/>
            <person name="Haridas S."/>
            <person name="Pangalinan J."/>
            <person name="Salamov A.A."/>
            <person name="Simmons B.A."/>
            <person name="Magnuson J.K."/>
            <person name="Chen J."/>
            <person name="Drula E."/>
            <person name="Henrissat B."/>
            <person name="Wiebenga A."/>
            <person name="Lubbers R.J."/>
            <person name="Gomes A.C."/>
            <person name="Makela M.R."/>
            <person name="Stajich J."/>
            <person name="Grigoriev I.V."/>
            <person name="Mortensen U.H."/>
            <person name="De Vries R.P."/>
            <person name="Baker S.E."/>
            <person name="Andersen M.R."/>
        </authorList>
    </citation>
    <scope>NUCLEOTIDE SEQUENCE [LARGE SCALE GENOMIC DNA]</scope>
    <source>
        <strain evidence="1 2">CBS 209.92</strain>
    </source>
</reference>
<keyword evidence="2" id="KW-1185">Reference proteome</keyword>
<proteinExistence type="predicted"/>
<name>A0ABR4FKP2_9EURO</name>
<organism evidence="1 2">
    <name type="scientific">Aspergillus keveii</name>
    <dbReference type="NCBI Taxonomy" id="714993"/>
    <lineage>
        <taxon>Eukaryota</taxon>
        <taxon>Fungi</taxon>
        <taxon>Dikarya</taxon>
        <taxon>Ascomycota</taxon>
        <taxon>Pezizomycotina</taxon>
        <taxon>Eurotiomycetes</taxon>
        <taxon>Eurotiomycetidae</taxon>
        <taxon>Eurotiales</taxon>
        <taxon>Aspergillaceae</taxon>
        <taxon>Aspergillus</taxon>
        <taxon>Aspergillus subgen. Nidulantes</taxon>
    </lineage>
</organism>
<protein>
    <submittedName>
        <fullName evidence="1">Uncharacterized protein</fullName>
    </submittedName>
</protein>
<accession>A0ABR4FKP2</accession>
<sequence>MHEIPANMRAFMMVDFAKLPSMSAFRVVIDNDTFAVLMSCGKDLSVTRHLVASGAQLFRAVGSKWHDPCHPEKRLKVNTGASLAGPVQPLKDEAPTAMIIARLRKTEQHDGKIRPGITSTTT</sequence>